<keyword evidence="7" id="KW-0520">NAD</keyword>
<keyword evidence="8" id="KW-0630">Potassium</keyword>
<evidence type="ECO:0000256" key="4">
    <source>
        <dbReference type="ARBA" id="ARBA00023002"/>
    </source>
</evidence>
<evidence type="ECO:0000313" key="12">
    <source>
        <dbReference type="Proteomes" id="UP000182977"/>
    </source>
</evidence>
<gene>
    <name evidence="6" type="primary">guaB1</name>
    <name evidence="11" type="ORF">SAMN04488563_2916</name>
</gene>
<dbReference type="SUPFAM" id="SSF51412">
    <property type="entry name" value="Inosine monophosphate dehydrogenase (IMPDH)"/>
    <property type="match status" value="1"/>
</dbReference>
<dbReference type="AlphaFoldDB" id="A0A1H2JNP8"/>
<dbReference type="NCBIfam" id="TIGR01303">
    <property type="entry name" value="IMP_DH_rel_1"/>
    <property type="match status" value="1"/>
</dbReference>
<proteinExistence type="inferred from homology"/>
<keyword evidence="4 6" id="KW-0560">Oxidoreductase</keyword>
<comment type="similarity">
    <text evidence="6">Belongs to the IMPDH/GMPR family. GuaB1 subfamily.</text>
</comment>
<evidence type="ECO:0000256" key="7">
    <source>
        <dbReference type="PIRSR" id="PIRSR000130-3"/>
    </source>
</evidence>
<dbReference type="InterPro" id="IPR000644">
    <property type="entry name" value="CBS_dom"/>
</dbReference>
<dbReference type="Gene3D" id="3.20.20.70">
    <property type="entry name" value="Aldolase class I"/>
    <property type="match status" value="1"/>
</dbReference>
<feature type="active site" description="Thioimidate intermediate" evidence="6">
    <location>
        <position position="302"/>
    </location>
</feature>
<evidence type="ECO:0000256" key="2">
    <source>
        <dbReference type="ARBA" id="ARBA00022737"/>
    </source>
</evidence>
<dbReference type="EMBL" id="LT629791">
    <property type="protein sequence ID" value="SDU58139.1"/>
    <property type="molecule type" value="Genomic_DNA"/>
</dbReference>
<keyword evidence="3 6" id="KW-0521">NADP</keyword>
<dbReference type="CDD" id="cd02205">
    <property type="entry name" value="CBS_pair_SF"/>
    <property type="match status" value="1"/>
</dbReference>
<dbReference type="GO" id="GO:0005829">
    <property type="term" value="C:cytosol"/>
    <property type="evidence" value="ECO:0007669"/>
    <property type="project" value="TreeGrafter"/>
</dbReference>
<dbReference type="SUPFAM" id="SSF54631">
    <property type="entry name" value="CBS-domain pair"/>
    <property type="match status" value="1"/>
</dbReference>
<evidence type="ECO:0000256" key="3">
    <source>
        <dbReference type="ARBA" id="ARBA00022857"/>
    </source>
</evidence>
<dbReference type="OrthoDB" id="9805398at2"/>
<dbReference type="GO" id="GO:0003938">
    <property type="term" value="F:IMP dehydrogenase activity"/>
    <property type="evidence" value="ECO:0007669"/>
    <property type="project" value="InterPro"/>
</dbReference>
<dbReference type="NCBIfam" id="NF005869">
    <property type="entry name" value="PRK07807.1"/>
    <property type="match status" value="1"/>
</dbReference>
<dbReference type="InterPro" id="IPR001093">
    <property type="entry name" value="IMP_DH_GMPRt"/>
</dbReference>
<accession>A0A1H2JNP8</accession>
<dbReference type="PANTHER" id="PTHR43170">
    <property type="entry name" value="GMP REDUCTASE"/>
    <property type="match status" value="1"/>
</dbReference>
<evidence type="ECO:0000259" key="10">
    <source>
        <dbReference type="PROSITE" id="PS51371"/>
    </source>
</evidence>
<dbReference type="InterPro" id="IPR005990">
    <property type="entry name" value="IMP_DH"/>
</dbReference>
<dbReference type="InterPro" id="IPR050139">
    <property type="entry name" value="GMP_reductase"/>
</dbReference>
<dbReference type="GO" id="GO:0032264">
    <property type="term" value="P:IMP salvage"/>
    <property type="evidence" value="ECO:0007669"/>
    <property type="project" value="UniProtKB-UniRule"/>
</dbReference>
<dbReference type="Pfam" id="PF00478">
    <property type="entry name" value="IMPDH"/>
    <property type="match status" value="1"/>
</dbReference>
<dbReference type="SMART" id="SM00116">
    <property type="entry name" value="CBS"/>
    <property type="match status" value="2"/>
</dbReference>
<evidence type="ECO:0000256" key="1">
    <source>
        <dbReference type="ARBA" id="ARBA00022726"/>
    </source>
</evidence>
<feature type="binding site" evidence="6">
    <location>
        <begin position="295"/>
        <end position="297"/>
    </location>
    <ligand>
        <name>NADP(+)</name>
        <dbReference type="ChEBI" id="CHEBI:58349"/>
    </ligand>
</feature>
<evidence type="ECO:0000256" key="9">
    <source>
        <dbReference type="PROSITE-ProRule" id="PRU00703"/>
    </source>
</evidence>
<dbReference type="Proteomes" id="UP000182977">
    <property type="component" value="Chromosome I"/>
</dbReference>
<feature type="binding site" description="in other chain" evidence="8">
    <location>
        <position position="302"/>
    </location>
    <ligand>
        <name>K(+)</name>
        <dbReference type="ChEBI" id="CHEBI:29103"/>
        <note>ligand shared between two tetrameric partners</note>
    </ligand>
</feature>
<keyword evidence="12" id="KW-1185">Reference proteome</keyword>
<keyword evidence="2" id="KW-0677">Repeat</keyword>
<evidence type="ECO:0000256" key="8">
    <source>
        <dbReference type="PIRSR" id="PIRSR000130-4"/>
    </source>
</evidence>
<evidence type="ECO:0000256" key="6">
    <source>
        <dbReference type="HAMAP-Rule" id="MF_02250"/>
    </source>
</evidence>
<feature type="domain" description="CBS" evidence="10">
    <location>
        <begin position="153"/>
        <end position="209"/>
    </location>
</feature>
<dbReference type="SMART" id="SM01240">
    <property type="entry name" value="IMPDH"/>
    <property type="match status" value="1"/>
</dbReference>
<dbReference type="PIRSF" id="PIRSF000130">
    <property type="entry name" value="IMPDH"/>
    <property type="match status" value="1"/>
</dbReference>
<feature type="binding site" description="in other chain" evidence="8">
    <location>
        <position position="299"/>
    </location>
    <ligand>
        <name>K(+)</name>
        <dbReference type="ChEBI" id="CHEBI:29103"/>
        <note>ligand shared between two tetrameric partners</note>
    </ligand>
</feature>
<comment type="pathway">
    <text evidence="6">Purine metabolism; IMP biosynthesis via salvage pathway.</text>
</comment>
<organism evidence="11 12">
    <name type="scientific">Jiangella alkaliphila</name>
    <dbReference type="NCBI Taxonomy" id="419479"/>
    <lineage>
        <taxon>Bacteria</taxon>
        <taxon>Bacillati</taxon>
        <taxon>Actinomycetota</taxon>
        <taxon>Actinomycetes</taxon>
        <taxon>Jiangellales</taxon>
        <taxon>Jiangellaceae</taxon>
        <taxon>Jiangella</taxon>
    </lineage>
</organism>
<dbReference type="FunFam" id="3.20.20.70:FF:000424">
    <property type="entry name" value="Inosine-5'-monophosphate dehydrogenase 2"/>
    <property type="match status" value="1"/>
</dbReference>
<dbReference type="InterPro" id="IPR005991">
    <property type="entry name" value="GUAB1"/>
</dbReference>
<sequence length="478" mass="51070">MRFLHDRVPDQDLTYSDVFLVPNRSQVGSRLDVDLTTADGTGTTIPLVAANMTAVSGRRMAETLARCGGLAIIPQDIPPDVVTDVIAWVKERHAVYDTPLTMPPDGTVGEAYNLLPKRGHGAVFVVEDGRAIGVVTEADCQDVDRFTQLHSVMSREVLTLPDGVAAEDAFNQLHDGRHRLAPVVGTDGRIVGILTRERALRATLYAPALDDAGRMRIGTAVGINGDVEGKAKALLAAGTDVLVVDTAHGHQERMLDVLRRVRSLDPQVPVVAGNVVTAEGVSDLVAAGADIVKVGVGPGAMCTTRMMTGVGRPQFSSVLECARRARELGVHVWADGGVRHPRDVALALAAGADNVMIGSWFAGTYESPGDVLRDGEGRMYKESFGMASARAVRLRTAEDSAFERARKGIFEEGVSQARMYLEPSRPSVEDLVDTIVAGVRSSFTYVGAGTIEEFRERAVVGVQSASGYTEGMPVDVSW</sequence>
<dbReference type="RefSeq" id="WP_046767384.1">
    <property type="nucleotide sequence ID" value="NZ_KQ061221.1"/>
</dbReference>
<feature type="binding site" evidence="7">
    <location>
        <begin position="245"/>
        <end position="247"/>
    </location>
    <ligand>
        <name>NAD(+)</name>
        <dbReference type="ChEBI" id="CHEBI:57540"/>
    </ligand>
</feature>
<dbReference type="GO" id="GO:0003920">
    <property type="term" value="F:GMP reductase activity"/>
    <property type="evidence" value="ECO:0007669"/>
    <property type="project" value="UniProtKB-UniRule"/>
</dbReference>
<dbReference type="InterPro" id="IPR013785">
    <property type="entry name" value="Aldolase_TIM"/>
</dbReference>
<dbReference type="PANTHER" id="PTHR43170:SF5">
    <property type="entry name" value="GMP REDUCTASE"/>
    <property type="match status" value="1"/>
</dbReference>
<feature type="binding site" evidence="7">
    <location>
        <begin position="295"/>
        <end position="297"/>
    </location>
    <ligand>
        <name>NAD(+)</name>
        <dbReference type="ChEBI" id="CHEBI:57540"/>
    </ligand>
</feature>
<dbReference type="HAMAP" id="MF_02250">
    <property type="entry name" value="GMPR_GuaB1"/>
    <property type="match status" value="1"/>
</dbReference>
<evidence type="ECO:0000256" key="5">
    <source>
        <dbReference type="ARBA" id="ARBA00023122"/>
    </source>
</evidence>
<keyword evidence="5 9" id="KW-0129">CBS domain</keyword>
<dbReference type="InterPro" id="IPR046342">
    <property type="entry name" value="CBS_dom_sf"/>
</dbReference>
<dbReference type="GO" id="GO:0006166">
    <property type="term" value="P:purine ribonucleoside salvage"/>
    <property type="evidence" value="ECO:0007669"/>
    <property type="project" value="UniProtKB-KW"/>
</dbReference>
<comment type="function">
    <text evidence="6">Involved in the purine-salvage pathway. Catalyzes the NADPH-dependent conversion of GMP to IMP.</text>
</comment>
<reference evidence="12" key="1">
    <citation type="submission" date="2016-10" db="EMBL/GenBank/DDBJ databases">
        <authorList>
            <person name="Varghese N."/>
            <person name="Submissions S."/>
        </authorList>
    </citation>
    <scope>NUCLEOTIDE SEQUENCE [LARGE SCALE GENOMIC DNA]</scope>
    <source>
        <strain evidence="12">DSM 45079</strain>
    </source>
</reference>
<feature type="binding site" description="in other chain" evidence="8">
    <location>
        <position position="297"/>
    </location>
    <ligand>
        <name>K(+)</name>
        <dbReference type="ChEBI" id="CHEBI:29103"/>
        <note>ligand shared between two tetrameric partners</note>
    </ligand>
</feature>
<name>A0A1H2JNP8_9ACTN</name>
<feature type="domain" description="CBS" evidence="10">
    <location>
        <begin position="94"/>
        <end position="152"/>
    </location>
</feature>
<dbReference type="EC" id="1.7.1.7" evidence="6"/>
<feature type="binding site" evidence="6">
    <location>
        <begin position="245"/>
        <end position="247"/>
    </location>
    <ligand>
        <name>NADP(+)</name>
        <dbReference type="ChEBI" id="CHEBI:58349"/>
    </ligand>
</feature>
<comment type="catalytic activity">
    <reaction evidence="6">
        <text>IMP + NH4(+) + NADP(+) = GMP + NADPH + 2 H(+)</text>
        <dbReference type="Rhea" id="RHEA:17185"/>
        <dbReference type="ChEBI" id="CHEBI:15378"/>
        <dbReference type="ChEBI" id="CHEBI:28938"/>
        <dbReference type="ChEBI" id="CHEBI:57783"/>
        <dbReference type="ChEBI" id="CHEBI:58053"/>
        <dbReference type="ChEBI" id="CHEBI:58115"/>
        <dbReference type="ChEBI" id="CHEBI:58349"/>
        <dbReference type="EC" id="1.7.1.7"/>
    </reaction>
</comment>
<protein>
    <recommendedName>
        <fullName evidence="6">GMP reductase</fullName>
        <ecNumber evidence="6">1.7.1.7</ecNumber>
    </recommendedName>
    <alternativeName>
        <fullName evidence="6">Guanosine 5'-monophosphate reductase</fullName>
        <shortName evidence="6">GMPR</shortName>
    </alternativeName>
</protein>
<dbReference type="CDD" id="cd00381">
    <property type="entry name" value="IMPDH"/>
    <property type="match status" value="1"/>
</dbReference>
<dbReference type="STRING" id="419479.SAMN04488563_2916"/>
<evidence type="ECO:0000313" key="11">
    <source>
        <dbReference type="EMBL" id="SDU58139.1"/>
    </source>
</evidence>
<comment type="cofactor">
    <cofactor evidence="6">
        <name>a monovalent cation</name>
        <dbReference type="ChEBI" id="CHEBI:60242"/>
    </cofactor>
</comment>
<keyword evidence="1 6" id="KW-0660">Purine salvage</keyword>
<dbReference type="Pfam" id="PF00571">
    <property type="entry name" value="CBS"/>
    <property type="match status" value="2"/>
</dbReference>
<dbReference type="PROSITE" id="PS51371">
    <property type="entry name" value="CBS"/>
    <property type="match status" value="2"/>
</dbReference>